<evidence type="ECO:0000256" key="6">
    <source>
        <dbReference type="ARBA" id="ARBA00022989"/>
    </source>
</evidence>
<comment type="caution">
    <text evidence="10">Lacks conserved residue(s) required for the propagation of feature annotation.</text>
</comment>
<organism evidence="11 12">
    <name type="scientific">Drosophila lebanonensis</name>
    <name type="common">Fruit fly</name>
    <name type="synonym">Scaptodrosophila lebanonensis</name>
    <dbReference type="NCBI Taxonomy" id="7225"/>
    <lineage>
        <taxon>Eukaryota</taxon>
        <taxon>Metazoa</taxon>
        <taxon>Ecdysozoa</taxon>
        <taxon>Arthropoda</taxon>
        <taxon>Hexapoda</taxon>
        <taxon>Insecta</taxon>
        <taxon>Pterygota</taxon>
        <taxon>Neoptera</taxon>
        <taxon>Endopterygota</taxon>
        <taxon>Diptera</taxon>
        <taxon>Brachycera</taxon>
        <taxon>Muscomorpha</taxon>
        <taxon>Ephydroidea</taxon>
        <taxon>Drosophilidae</taxon>
        <taxon>Scaptodrosophila</taxon>
    </lineage>
</organism>
<evidence type="ECO:0000313" key="12">
    <source>
        <dbReference type="RefSeq" id="XP_030381809.1"/>
    </source>
</evidence>
<sequence length="381" mass="43703">MDNVNFLRVQLFVFRLMGINLHNREKDFSAFTSFLIFAMVSFNAPMGNSVRQNLTNVSNVSDTMGSVLATSLTFTKYLTFFYYRRELVELVNRIRRILNAEMEAWPPAFEIVEAENRSDQRLSGLYIRCFIAAGVFASVKPLVTMGLAVMRTGSTMLELPYVAQYPWDNQVVYFYVPTYVWNMLVGYTAVVMALCMDTLLFALIYNVCAIFRVAQQRAIALGEVKGTAKEEFESLLQVLELHQTGLRIAEQLLSYFQPLVFMHFLVSAVMMCFVGFQAADWFPKPQFIYFMAFVSSLLIAVFIYSYCGEHLKHESAAFAEAICDSAWYKFSPASKKALLLAIMRSQRPCELRGYFFEANMATFSMIVRSTVSYIMMLRSFR</sequence>
<dbReference type="RefSeq" id="XP_030381809.1">
    <property type="nucleotide sequence ID" value="XM_030525949.1"/>
</dbReference>
<dbReference type="InterPro" id="IPR004117">
    <property type="entry name" value="7tm6_olfct_rcpt"/>
</dbReference>
<keyword evidence="11" id="KW-1185">Reference proteome</keyword>
<accession>A0A6J2U0D5</accession>
<keyword evidence="2" id="KW-1003">Cell membrane</keyword>
<dbReference type="Pfam" id="PF02949">
    <property type="entry name" value="7tm_6"/>
    <property type="match status" value="1"/>
</dbReference>
<keyword evidence="6 10" id="KW-1133">Transmembrane helix</keyword>
<reference evidence="12" key="1">
    <citation type="submission" date="2025-08" db="UniProtKB">
        <authorList>
            <consortium name="RefSeq"/>
        </authorList>
    </citation>
    <scope>IDENTIFICATION</scope>
    <source>
        <strain evidence="12">11010-0011.00</strain>
        <tissue evidence="12">Whole body</tissue>
    </source>
</reference>
<dbReference type="Proteomes" id="UP000504634">
    <property type="component" value="Unplaced"/>
</dbReference>
<dbReference type="GO" id="GO:0005549">
    <property type="term" value="F:odorant binding"/>
    <property type="evidence" value="ECO:0007669"/>
    <property type="project" value="InterPro"/>
</dbReference>
<dbReference type="PANTHER" id="PTHR21137:SF43">
    <property type="entry name" value="ODORANT RECEPTOR 47A-RELATED"/>
    <property type="match status" value="1"/>
</dbReference>
<comment type="similarity">
    <text evidence="10">Belongs to the insect chemoreceptor superfamily. Heteromeric odorant receptor channel (TC 1.A.69) family.</text>
</comment>
<keyword evidence="8 10" id="KW-0675">Receptor</keyword>
<keyword evidence="5 10" id="KW-0552">Olfaction</keyword>
<evidence type="ECO:0000256" key="8">
    <source>
        <dbReference type="ARBA" id="ARBA00023170"/>
    </source>
</evidence>
<feature type="transmembrane region" description="Helical" evidence="10">
    <location>
        <begin position="28"/>
        <end position="44"/>
    </location>
</feature>
<comment type="subcellular location">
    <subcellularLocation>
        <location evidence="1 10">Cell membrane</location>
        <topology evidence="1 10">Multi-pass membrane protein</topology>
    </subcellularLocation>
</comment>
<dbReference type="OrthoDB" id="6614360at2759"/>
<keyword evidence="4 10" id="KW-0812">Transmembrane</keyword>
<dbReference type="AlphaFoldDB" id="A0A6J2U0D5"/>
<keyword evidence="9 10" id="KW-0807">Transducer</keyword>
<protein>
    <recommendedName>
        <fullName evidence="10">Odorant receptor</fullName>
    </recommendedName>
</protein>
<dbReference type="GeneID" id="115629479"/>
<gene>
    <name evidence="12" type="primary">LOC115629479</name>
</gene>
<proteinExistence type="inferred from homology"/>
<evidence type="ECO:0000256" key="1">
    <source>
        <dbReference type="ARBA" id="ARBA00004651"/>
    </source>
</evidence>
<feature type="transmembrane region" description="Helical" evidence="10">
    <location>
        <begin position="288"/>
        <end position="307"/>
    </location>
</feature>
<evidence type="ECO:0000256" key="9">
    <source>
        <dbReference type="ARBA" id="ARBA00023224"/>
    </source>
</evidence>
<evidence type="ECO:0000256" key="4">
    <source>
        <dbReference type="ARBA" id="ARBA00022692"/>
    </source>
</evidence>
<dbReference type="GO" id="GO:0007165">
    <property type="term" value="P:signal transduction"/>
    <property type="evidence" value="ECO:0007669"/>
    <property type="project" value="UniProtKB-KW"/>
</dbReference>
<name>A0A6J2U0D5_DROLE</name>
<evidence type="ECO:0000256" key="5">
    <source>
        <dbReference type="ARBA" id="ARBA00022725"/>
    </source>
</evidence>
<dbReference type="GO" id="GO:0005886">
    <property type="term" value="C:plasma membrane"/>
    <property type="evidence" value="ECO:0007669"/>
    <property type="project" value="UniProtKB-SubCell"/>
</dbReference>
<evidence type="ECO:0000256" key="3">
    <source>
        <dbReference type="ARBA" id="ARBA00022606"/>
    </source>
</evidence>
<evidence type="ECO:0000313" key="11">
    <source>
        <dbReference type="Proteomes" id="UP000504634"/>
    </source>
</evidence>
<keyword evidence="3 10" id="KW-0716">Sensory transduction</keyword>
<evidence type="ECO:0000256" key="7">
    <source>
        <dbReference type="ARBA" id="ARBA00023136"/>
    </source>
</evidence>
<dbReference type="GO" id="GO:0004984">
    <property type="term" value="F:olfactory receptor activity"/>
    <property type="evidence" value="ECO:0007669"/>
    <property type="project" value="InterPro"/>
</dbReference>
<feature type="transmembrane region" description="Helical" evidence="10">
    <location>
        <begin position="184"/>
        <end position="207"/>
    </location>
</feature>
<keyword evidence="7 10" id="KW-0472">Membrane</keyword>
<dbReference type="PANTHER" id="PTHR21137">
    <property type="entry name" value="ODORANT RECEPTOR"/>
    <property type="match status" value="1"/>
</dbReference>
<dbReference type="CTD" id="31975"/>
<evidence type="ECO:0000256" key="10">
    <source>
        <dbReference type="RuleBase" id="RU351113"/>
    </source>
</evidence>
<feature type="transmembrane region" description="Helical" evidence="10">
    <location>
        <begin position="252"/>
        <end position="276"/>
    </location>
</feature>
<feature type="transmembrane region" description="Helical" evidence="10">
    <location>
        <begin position="64"/>
        <end position="83"/>
    </location>
</feature>
<evidence type="ECO:0000256" key="2">
    <source>
        <dbReference type="ARBA" id="ARBA00022475"/>
    </source>
</evidence>
<feature type="transmembrane region" description="Helical" evidence="10">
    <location>
        <begin position="125"/>
        <end position="150"/>
    </location>
</feature>